<dbReference type="InterPro" id="IPR024535">
    <property type="entry name" value="RHGA/B-epi-like_pectate_lyase"/>
</dbReference>
<dbReference type="EC" id="3.2.1.-" evidence="7"/>
<dbReference type="GO" id="GO:0016798">
    <property type="term" value="F:hydrolase activity, acting on glycosyl bonds"/>
    <property type="evidence" value="ECO:0007669"/>
    <property type="project" value="UniProtKB-KW"/>
</dbReference>
<sequence>MSTRKIFMNRMLLLAGITGALQLSCQSPNGRAASEQATASTINMATDIYEGIEFDMPKVTEPAFPDYSVSITDFGAVGDGLTKNTQAFERAIADVAAKGGGKVVIPRGLWLTGPIVLQNNINLHAEAGAMVVFSEDFSEYPLVQTSFEGLDTYRCQSPISARGAENIAITGKGTFDGSGDAWRPVKKSKMTDSQWKNLVKSGGVLSDDEKMWYPSANAKEGDTPGSNFNVPSANTKEQFEAIKDYLRPVMVSLVNCKKVLLDGPTFQNSPAWNLHPLMSEDVTIRNLNVRNPWYSQNGDGLDLESCKNVVIYNNIFDVGDDAICFKSGKDEDGRKRGMPTENVIVKNNTVYHAHGGFVVGSEMSGGVKNVHVSKCTFMGTDIGLRFKSTRGRGGVVENIYISDIDMIDIPTQAISFNLFYGGNSPVLEEDQRASDEARDEEAVPVSEETPAFKDIYMKNIRVAGADQAVAFQGLPEMNLQNVNLENAILKAKKGITAIDADGIKLTNVKVITEKGPALTIYNSKNIDVNGLTYDDKQEPIVKVMGPLTQNIKLDNKDFKNADQQVSKSKDLSTTALTMDDK</sequence>
<dbReference type="Gene3D" id="2.160.20.10">
    <property type="entry name" value="Single-stranded right-handed beta-helix, Pectin lyase-like"/>
    <property type="match status" value="1"/>
</dbReference>
<feature type="domain" description="Rhamnogalacturonase A/B/Epimerase-like pectate lyase" evidence="6">
    <location>
        <begin position="69"/>
        <end position="127"/>
    </location>
</feature>
<comment type="caution">
    <text evidence="7">The sequence shown here is derived from an EMBL/GenBank/DDBJ whole genome shotgun (WGS) entry which is preliminary data.</text>
</comment>
<keyword evidence="8" id="KW-1185">Reference proteome</keyword>
<dbReference type="Pfam" id="PF00295">
    <property type="entry name" value="Glyco_hydro_28"/>
    <property type="match status" value="1"/>
</dbReference>
<evidence type="ECO:0000256" key="5">
    <source>
        <dbReference type="SAM" id="SignalP"/>
    </source>
</evidence>
<dbReference type="SMART" id="SM00710">
    <property type="entry name" value="PbH1"/>
    <property type="match status" value="6"/>
</dbReference>
<feature type="signal peptide" evidence="5">
    <location>
        <begin position="1"/>
        <end position="20"/>
    </location>
</feature>
<dbReference type="InterPro" id="IPR000743">
    <property type="entry name" value="Glyco_hydro_28"/>
</dbReference>
<gene>
    <name evidence="7" type="ORF">ACFSKU_04575</name>
</gene>
<dbReference type="PANTHER" id="PTHR31339">
    <property type="entry name" value="PECTIN LYASE-RELATED"/>
    <property type="match status" value="1"/>
</dbReference>
<evidence type="ECO:0000259" key="6">
    <source>
        <dbReference type="Pfam" id="PF12708"/>
    </source>
</evidence>
<dbReference type="SUPFAM" id="SSF51126">
    <property type="entry name" value="Pectin lyase-like"/>
    <property type="match status" value="1"/>
</dbReference>
<protein>
    <submittedName>
        <fullName evidence="7">Glycoside hydrolase family 28 protein</fullName>
        <ecNumber evidence="7">3.2.1.-</ecNumber>
    </submittedName>
</protein>
<feature type="chain" id="PRO_5045104362" evidence="5">
    <location>
        <begin position="21"/>
        <end position="581"/>
    </location>
</feature>
<dbReference type="EMBL" id="JBHUHV010000017">
    <property type="protein sequence ID" value="MFD2066146.1"/>
    <property type="molecule type" value="Genomic_DNA"/>
</dbReference>
<evidence type="ECO:0000313" key="8">
    <source>
        <dbReference type="Proteomes" id="UP001597369"/>
    </source>
</evidence>
<reference evidence="8" key="1">
    <citation type="journal article" date="2019" name="Int. J. Syst. Evol. Microbiol.">
        <title>The Global Catalogue of Microorganisms (GCM) 10K type strain sequencing project: providing services to taxonomists for standard genome sequencing and annotation.</title>
        <authorList>
            <consortium name="The Broad Institute Genomics Platform"/>
            <consortium name="The Broad Institute Genome Sequencing Center for Infectious Disease"/>
            <person name="Wu L."/>
            <person name="Ma J."/>
        </authorList>
    </citation>
    <scope>NUCLEOTIDE SEQUENCE [LARGE SCALE GENOMIC DNA]</scope>
    <source>
        <strain evidence="8">JCM 16545</strain>
    </source>
</reference>
<evidence type="ECO:0000256" key="1">
    <source>
        <dbReference type="ARBA" id="ARBA00008834"/>
    </source>
</evidence>
<keyword evidence="5" id="KW-0732">Signal</keyword>
<keyword evidence="2 4" id="KW-0378">Hydrolase</keyword>
<evidence type="ECO:0000256" key="3">
    <source>
        <dbReference type="ARBA" id="ARBA00023295"/>
    </source>
</evidence>
<evidence type="ECO:0000256" key="2">
    <source>
        <dbReference type="ARBA" id="ARBA00022801"/>
    </source>
</evidence>
<dbReference type="InterPro" id="IPR006626">
    <property type="entry name" value="PbH1"/>
</dbReference>
<keyword evidence="3 4" id="KW-0326">Glycosidase</keyword>
<dbReference type="PANTHER" id="PTHR31339:SF9">
    <property type="entry name" value="PLASMIN AND FIBRONECTIN-BINDING PROTEIN A"/>
    <property type="match status" value="1"/>
</dbReference>
<name>A0ABW4WUX3_9BACT</name>
<dbReference type="Proteomes" id="UP001597369">
    <property type="component" value="Unassembled WGS sequence"/>
</dbReference>
<proteinExistence type="inferred from homology"/>
<dbReference type="InterPro" id="IPR012334">
    <property type="entry name" value="Pectin_lyas_fold"/>
</dbReference>
<dbReference type="Pfam" id="PF12708">
    <property type="entry name" value="Pect-lyase_RHGA_epim"/>
    <property type="match status" value="1"/>
</dbReference>
<evidence type="ECO:0000256" key="4">
    <source>
        <dbReference type="RuleBase" id="RU361169"/>
    </source>
</evidence>
<accession>A0ABW4WUX3</accession>
<organism evidence="7 8">
    <name type="scientific">Pontibacter silvestris</name>
    <dbReference type="NCBI Taxonomy" id="2305183"/>
    <lineage>
        <taxon>Bacteria</taxon>
        <taxon>Pseudomonadati</taxon>
        <taxon>Bacteroidota</taxon>
        <taxon>Cytophagia</taxon>
        <taxon>Cytophagales</taxon>
        <taxon>Hymenobacteraceae</taxon>
        <taxon>Pontibacter</taxon>
    </lineage>
</organism>
<dbReference type="InterPro" id="IPR011050">
    <property type="entry name" value="Pectin_lyase_fold/virulence"/>
</dbReference>
<comment type="similarity">
    <text evidence="1 4">Belongs to the glycosyl hydrolase 28 family.</text>
</comment>
<dbReference type="RefSeq" id="WP_229961411.1">
    <property type="nucleotide sequence ID" value="NZ_JAJJWI010000012.1"/>
</dbReference>
<dbReference type="InterPro" id="IPR051801">
    <property type="entry name" value="GH28_Enzymes"/>
</dbReference>
<evidence type="ECO:0000313" key="7">
    <source>
        <dbReference type="EMBL" id="MFD2066146.1"/>
    </source>
</evidence>